<dbReference type="GO" id="GO:0003677">
    <property type="term" value="F:DNA binding"/>
    <property type="evidence" value="ECO:0007669"/>
    <property type="project" value="InterPro"/>
</dbReference>
<accession>L0KU37</accession>
<dbReference type="InterPro" id="IPR037914">
    <property type="entry name" value="SpoVT-AbrB_sf"/>
</dbReference>
<keyword evidence="3" id="KW-1185">Reference proteome</keyword>
<proteinExistence type="predicted"/>
<dbReference type="EMBL" id="CP003362">
    <property type="protein sequence ID" value="AGB48932.1"/>
    <property type="molecule type" value="Genomic_DNA"/>
</dbReference>
<dbReference type="HOGENOM" id="CLU_3039050_0_0_2"/>
<reference evidence="3" key="1">
    <citation type="submission" date="2012-02" db="EMBL/GenBank/DDBJ databases">
        <title>Complete sequence of chromosome of Methanomethylovorans hollandica DSM 15978.</title>
        <authorList>
            <person name="Lucas S."/>
            <person name="Copeland A."/>
            <person name="Lapidus A."/>
            <person name="Glavina del Rio T."/>
            <person name="Dalin E."/>
            <person name="Tice H."/>
            <person name="Bruce D."/>
            <person name="Goodwin L."/>
            <person name="Pitluck S."/>
            <person name="Peters L."/>
            <person name="Mikhailova N."/>
            <person name="Held B."/>
            <person name="Kyrpides N."/>
            <person name="Mavromatis K."/>
            <person name="Ivanova N."/>
            <person name="Brettin T."/>
            <person name="Detter J.C."/>
            <person name="Han C."/>
            <person name="Larimer F."/>
            <person name="Land M."/>
            <person name="Hauser L."/>
            <person name="Markowitz V."/>
            <person name="Cheng J.-F."/>
            <person name="Hugenholtz P."/>
            <person name="Woyke T."/>
            <person name="Wu D."/>
            <person name="Spring S."/>
            <person name="Schroeder M."/>
            <person name="Brambilla E."/>
            <person name="Klenk H.-P."/>
            <person name="Eisen J.A."/>
        </authorList>
    </citation>
    <scope>NUCLEOTIDE SEQUENCE [LARGE SCALE GENOMIC DNA]</scope>
    <source>
        <strain evidence="3">DSM 15978 / NBRC 107637 / DMS1</strain>
    </source>
</reference>
<name>L0KU37_METHD</name>
<organism evidence="2 3">
    <name type="scientific">Methanomethylovorans hollandica (strain DSM 15978 / NBRC 107637 / DMS1)</name>
    <dbReference type="NCBI Taxonomy" id="867904"/>
    <lineage>
        <taxon>Archaea</taxon>
        <taxon>Methanobacteriati</taxon>
        <taxon>Methanobacteriota</taxon>
        <taxon>Stenosarchaea group</taxon>
        <taxon>Methanomicrobia</taxon>
        <taxon>Methanosarcinales</taxon>
        <taxon>Methanosarcinaceae</taxon>
        <taxon>Methanomethylovorans</taxon>
    </lineage>
</organism>
<evidence type="ECO:0000313" key="2">
    <source>
        <dbReference type="EMBL" id="AGB48932.1"/>
    </source>
</evidence>
<dbReference type="KEGG" id="mhz:Metho_0676"/>
<dbReference type="RefSeq" id="WP_015324100.1">
    <property type="nucleotide sequence ID" value="NC_019977.1"/>
</dbReference>
<sequence>MTHRILAQGKNSRTFLCIPAYLRDKFGLKKGSIVDVTDTEGKIVITPIMENDKE</sequence>
<dbReference type="Gene3D" id="2.10.260.10">
    <property type="match status" value="1"/>
</dbReference>
<feature type="domain" description="SpoVT-AbrB" evidence="1">
    <location>
        <begin position="18"/>
        <end position="51"/>
    </location>
</feature>
<dbReference type="AlphaFoldDB" id="L0KU37"/>
<dbReference type="InterPro" id="IPR007159">
    <property type="entry name" value="SpoVT-AbrB_dom"/>
</dbReference>
<evidence type="ECO:0000313" key="3">
    <source>
        <dbReference type="Proteomes" id="UP000010866"/>
    </source>
</evidence>
<dbReference type="Proteomes" id="UP000010866">
    <property type="component" value="Chromosome"/>
</dbReference>
<dbReference type="NCBIfam" id="TIGR01439">
    <property type="entry name" value="lp_hng_hel_AbrB"/>
    <property type="match status" value="1"/>
</dbReference>
<dbReference type="Pfam" id="PF04014">
    <property type="entry name" value="MazE_antitoxin"/>
    <property type="match status" value="1"/>
</dbReference>
<dbReference type="OrthoDB" id="148274at2157"/>
<dbReference type="STRING" id="867904.Metho_0676"/>
<dbReference type="SUPFAM" id="SSF89447">
    <property type="entry name" value="AbrB/MazE/MraZ-like"/>
    <property type="match status" value="1"/>
</dbReference>
<dbReference type="GeneID" id="32188809"/>
<protein>
    <submittedName>
        <fullName evidence="2">Looped-hinge helix DNA binding domain, AbrB family</fullName>
    </submittedName>
</protein>
<evidence type="ECO:0000259" key="1">
    <source>
        <dbReference type="Pfam" id="PF04014"/>
    </source>
</evidence>
<gene>
    <name evidence="2" type="ordered locus">Metho_0676</name>
</gene>